<evidence type="ECO:0000256" key="3">
    <source>
        <dbReference type="ARBA" id="ARBA00023125"/>
    </source>
</evidence>
<dbReference type="EMBL" id="FUKI01000093">
    <property type="protein sequence ID" value="SJM91607.1"/>
    <property type="molecule type" value="Genomic_DNA"/>
</dbReference>
<dbReference type="AlphaFoldDB" id="A0A1R4H610"/>
<dbReference type="GO" id="GO:0003677">
    <property type="term" value="F:DNA binding"/>
    <property type="evidence" value="ECO:0007669"/>
    <property type="project" value="UniProtKB-KW"/>
</dbReference>
<dbReference type="InterPro" id="IPR044946">
    <property type="entry name" value="Restrct_endonuc_typeI_TRD_sf"/>
</dbReference>
<dbReference type="InterPro" id="IPR051212">
    <property type="entry name" value="Type-I_RE_S_subunit"/>
</dbReference>
<dbReference type="Pfam" id="PF01420">
    <property type="entry name" value="Methylase_S"/>
    <property type="match status" value="1"/>
</dbReference>
<organism evidence="5 6">
    <name type="scientific">Crenothrix polyspora</name>
    <dbReference type="NCBI Taxonomy" id="360316"/>
    <lineage>
        <taxon>Bacteria</taxon>
        <taxon>Pseudomonadati</taxon>
        <taxon>Pseudomonadota</taxon>
        <taxon>Gammaproteobacteria</taxon>
        <taxon>Methylococcales</taxon>
        <taxon>Crenotrichaceae</taxon>
        <taxon>Crenothrix</taxon>
    </lineage>
</organism>
<dbReference type="Proteomes" id="UP000195667">
    <property type="component" value="Unassembled WGS sequence"/>
</dbReference>
<gene>
    <name evidence="5" type="ORF">CRENPOLYSF1_20050</name>
</gene>
<name>A0A1R4H610_9GAMM</name>
<dbReference type="CDD" id="cd17523">
    <property type="entry name" value="RMtype1_S_StySPI-TRD2-CR2_like"/>
    <property type="match status" value="1"/>
</dbReference>
<protein>
    <submittedName>
        <fullName evidence="5">Type-1 restriction enzyme EcoAI specificity protein</fullName>
    </submittedName>
</protein>
<evidence type="ECO:0000256" key="2">
    <source>
        <dbReference type="ARBA" id="ARBA00022747"/>
    </source>
</evidence>
<accession>A0A1R4H610</accession>
<reference evidence="6" key="1">
    <citation type="submission" date="2017-02" db="EMBL/GenBank/DDBJ databases">
        <authorList>
            <person name="Daims H."/>
        </authorList>
    </citation>
    <scope>NUCLEOTIDE SEQUENCE [LARGE SCALE GENOMIC DNA]</scope>
</reference>
<keyword evidence="6" id="KW-1185">Reference proteome</keyword>
<comment type="similarity">
    <text evidence="1">Belongs to the type-I restriction system S methylase family.</text>
</comment>
<dbReference type="PANTHER" id="PTHR43140:SF1">
    <property type="entry name" value="TYPE I RESTRICTION ENZYME ECOKI SPECIFICITY SUBUNIT"/>
    <property type="match status" value="1"/>
</dbReference>
<dbReference type="PANTHER" id="PTHR43140">
    <property type="entry name" value="TYPE-1 RESTRICTION ENZYME ECOKI SPECIFICITY PROTEIN"/>
    <property type="match status" value="1"/>
</dbReference>
<dbReference type="SUPFAM" id="SSF116734">
    <property type="entry name" value="DNA methylase specificity domain"/>
    <property type="match status" value="2"/>
</dbReference>
<proteinExistence type="inferred from homology"/>
<keyword evidence="2" id="KW-0680">Restriction system</keyword>
<dbReference type="InterPro" id="IPR000055">
    <property type="entry name" value="Restrct_endonuc_typeI_TRD"/>
</dbReference>
<feature type="domain" description="Type I restriction modification DNA specificity" evidence="4">
    <location>
        <begin position="159"/>
        <end position="335"/>
    </location>
</feature>
<evidence type="ECO:0000313" key="5">
    <source>
        <dbReference type="EMBL" id="SJM91607.1"/>
    </source>
</evidence>
<sequence length="356" mass="40002">MSLPRLGTEKAQLALIPILSEPEQHRIVAKVDELMQLCDRLEQKQSGSQETHRQLVSCLLTTLTEATDAQVFQAAWSRIAANFDCLFTTQNSIEQLKQTILQLAVMGKLVPQNPNDEPASELLNKIATEKARLIVEGKIKKQNLSPKINEQEKPFTLPKSWEWIRLGNVAPEFQNGISSRGDSKGEEITVIRLADIKEYRVSLSNTRELVINEKSISNYKLDKDDNLIIRVNGSSDIVGRFIAIEEPINAIYCDHFIRMRFPMNSFTSSFIKLLGSSKLVRDNIQKLFITTAGQKTINQGHVNSLIIPLPPLAEQHRIVAKVDELITLCEQLKTKLATAQTLQQQLAETLVQQAVA</sequence>
<evidence type="ECO:0000256" key="1">
    <source>
        <dbReference type="ARBA" id="ARBA00010923"/>
    </source>
</evidence>
<keyword evidence="3" id="KW-0238">DNA-binding</keyword>
<evidence type="ECO:0000313" key="6">
    <source>
        <dbReference type="Proteomes" id="UP000195667"/>
    </source>
</evidence>
<dbReference type="GO" id="GO:0009307">
    <property type="term" value="P:DNA restriction-modification system"/>
    <property type="evidence" value="ECO:0007669"/>
    <property type="project" value="UniProtKB-KW"/>
</dbReference>
<evidence type="ECO:0000259" key="4">
    <source>
        <dbReference type="Pfam" id="PF01420"/>
    </source>
</evidence>
<dbReference type="Gene3D" id="3.90.220.20">
    <property type="entry name" value="DNA methylase specificity domains"/>
    <property type="match status" value="2"/>
</dbReference>